<dbReference type="InterPro" id="IPR004107">
    <property type="entry name" value="Integrase_SAM-like_N"/>
</dbReference>
<reference evidence="5" key="1">
    <citation type="journal article" date="2020" name="mSystems">
        <title>Genome- and Community-Level Interaction Insights into Carbon Utilization and Element Cycling Functions of Hydrothermarchaeota in Hydrothermal Sediment.</title>
        <authorList>
            <person name="Zhou Z."/>
            <person name="Liu Y."/>
            <person name="Xu W."/>
            <person name="Pan J."/>
            <person name="Luo Z.H."/>
            <person name="Li M."/>
        </authorList>
    </citation>
    <scope>NUCLEOTIDE SEQUENCE [LARGE SCALE GENOMIC DNA]</scope>
    <source>
        <strain evidence="5">HyVt-26</strain>
    </source>
</reference>
<dbReference type="Proteomes" id="UP000885822">
    <property type="component" value="Unassembled WGS sequence"/>
</dbReference>
<feature type="domain" description="Core-binding (CB)" evidence="4">
    <location>
        <begin position="24"/>
        <end position="110"/>
    </location>
</feature>
<evidence type="ECO:0000256" key="2">
    <source>
        <dbReference type="ARBA" id="ARBA00023125"/>
    </source>
</evidence>
<dbReference type="InterPro" id="IPR010998">
    <property type="entry name" value="Integrase_recombinase_N"/>
</dbReference>
<dbReference type="PROSITE" id="PS51900">
    <property type="entry name" value="CB"/>
    <property type="match status" value="1"/>
</dbReference>
<evidence type="ECO:0000259" key="4">
    <source>
        <dbReference type="PROSITE" id="PS51900"/>
    </source>
</evidence>
<proteinExistence type="predicted"/>
<dbReference type="EMBL" id="DRCV01000020">
    <property type="protein sequence ID" value="HDK37469.1"/>
    <property type="molecule type" value="Genomic_DNA"/>
</dbReference>
<comment type="caution">
    <text evidence="5">The sequence shown here is derived from an EMBL/GenBank/DDBJ whole genome shotgun (WGS) entry which is preliminary data.</text>
</comment>
<evidence type="ECO:0000313" key="5">
    <source>
        <dbReference type="EMBL" id="HDK37469.1"/>
    </source>
</evidence>
<dbReference type="Gene3D" id="1.10.150.130">
    <property type="match status" value="1"/>
</dbReference>
<protein>
    <recommendedName>
        <fullName evidence="4">Core-binding (CB) domain-containing protein</fullName>
    </recommendedName>
</protein>
<feature type="non-terminal residue" evidence="5">
    <location>
        <position position="137"/>
    </location>
</feature>
<dbReference type="InterPro" id="IPR044068">
    <property type="entry name" value="CB"/>
</dbReference>
<organism evidence="5">
    <name type="scientific">Thiolapillus brandeum</name>
    <dbReference type="NCBI Taxonomy" id="1076588"/>
    <lineage>
        <taxon>Bacteria</taxon>
        <taxon>Pseudomonadati</taxon>
        <taxon>Pseudomonadota</taxon>
        <taxon>Gammaproteobacteria</taxon>
        <taxon>Chromatiales</taxon>
        <taxon>Sedimenticolaceae</taxon>
        <taxon>Thiolapillus</taxon>
    </lineage>
</organism>
<keyword evidence="2 3" id="KW-0238">DNA-binding</keyword>
<evidence type="ECO:0000256" key="1">
    <source>
        <dbReference type="ARBA" id="ARBA00022908"/>
    </source>
</evidence>
<dbReference type="GO" id="GO:0015074">
    <property type="term" value="P:DNA integration"/>
    <property type="evidence" value="ECO:0007669"/>
    <property type="project" value="UniProtKB-KW"/>
</dbReference>
<dbReference type="Pfam" id="PF02899">
    <property type="entry name" value="Phage_int_SAM_1"/>
    <property type="match status" value="1"/>
</dbReference>
<dbReference type="GO" id="GO:0003677">
    <property type="term" value="F:DNA binding"/>
    <property type="evidence" value="ECO:0007669"/>
    <property type="project" value="UniProtKB-UniRule"/>
</dbReference>
<accession>A0A831KBQ2</accession>
<sequence>MVMVVLPAIRMDTGWKSNAGCSAMNDLQGIELFADMLWLERGLSKNTLDSYQSDLRQAAKWLEVEKHTGLIVAHREHLLAYLADLALCGHSARTSARRLSALRQFFQYALREGWIKEDPTLEIQAPRLGRPLPKTLT</sequence>
<keyword evidence="1" id="KW-0229">DNA integration</keyword>
<dbReference type="AlphaFoldDB" id="A0A831KBQ2"/>
<evidence type="ECO:0000256" key="3">
    <source>
        <dbReference type="PROSITE-ProRule" id="PRU01248"/>
    </source>
</evidence>
<gene>
    <name evidence="5" type="ORF">ENG92_00415</name>
</gene>
<name>A0A831KBQ2_9GAMM</name>
<dbReference type="SUPFAM" id="SSF47823">
    <property type="entry name" value="lambda integrase-like, N-terminal domain"/>
    <property type="match status" value="1"/>
</dbReference>